<sequence length="198" mass="22167">MSNVPGVIQSAAAGVPLIPTKRTRLEYSTVAKTAPKNAMETKINNLFVDINKNINQKAQKKFKEPEEHTIKLMQKKINNFFGKSKKNNTTFFSSKAQKQPTYQEQLAENSNRLGELQKLATEQKSDYKNSKEKAGQCIISNTHKTPVEISLELPDQAIVSESSCPSTPNFKKEWNKSDENYTGNNVSVALIDIILSMS</sequence>
<evidence type="ECO:0000313" key="1">
    <source>
        <dbReference type="EMBL" id="PVU95377.1"/>
    </source>
</evidence>
<name>A0A2T9YSR4_9FUNG</name>
<organism evidence="1 2">
    <name type="scientific">Smittium simulii</name>
    <dbReference type="NCBI Taxonomy" id="133385"/>
    <lineage>
        <taxon>Eukaryota</taxon>
        <taxon>Fungi</taxon>
        <taxon>Fungi incertae sedis</taxon>
        <taxon>Zoopagomycota</taxon>
        <taxon>Kickxellomycotina</taxon>
        <taxon>Harpellomycetes</taxon>
        <taxon>Harpellales</taxon>
        <taxon>Legeriomycetaceae</taxon>
        <taxon>Smittium</taxon>
    </lineage>
</organism>
<protein>
    <submittedName>
        <fullName evidence="1">Uncharacterized protein</fullName>
    </submittedName>
</protein>
<proteinExistence type="predicted"/>
<dbReference type="Proteomes" id="UP000245383">
    <property type="component" value="Unassembled WGS sequence"/>
</dbReference>
<dbReference type="EMBL" id="MBFR01000058">
    <property type="protein sequence ID" value="PVU95377.1"/>
    <property type="molecule type" value="Genomic_DNA"/>
</dbReference>
<keyword evidence="2" id="KW-1185">Reference proteome</keyword>
<comment type="caution">
    <text evidence="1">The sequence shown here is derived from an EMBL/GenBank/DDBJ whole genome shotgun (WGS) entry which is preliminary data.</text>
</comment>
<reference evidence="1 2" key="1">
    <citation type="journal article" date="2018" name="MBio">
        <title>Comparative Genomics Reveals the Core Gene Toolbox for the Fungus-Insect Symbiosis.</title>
        <authorList>
            <person name="Wang Y."/>
            <person name="Stata M."/>
            <person name="Wang W."/>
            <person name="Stajich J.E."/>
            <person name="White M.M."/>
            <person name="Moncalvo J.M."/>
        </authorList>
    </citation>
    <scope>NUCLEOTIDE SEQUENCE [LARGE SCALE GENOMIC DNA]</scope>
    <source>
        <strain evidence="1 2">SWE-8-4</strain>
    </source>
</reference>
<gene>
    <name evidence="1" type="ORF">BB561_001855</name>
</gene>
<dbReference type="AlphaFoldDB" id="A0A2T9YSR4"/>
<accession>A0A2T9YSR4</accession>
<evidence type="ECO:0000313" key="2">
    <source>
        <dbReference type="Proteomes" id="UP000245383"/>
    </source>
</evidence>